<gene>
    <name evidence="2" type="primary">gacM</name>
    <name evidence="2" type="ordered locus">STAUR_1374</name>
    <name evidence="3" type="ORF">STIAU_0313</name>
</gene>
<accession>Q09B65</accession>
<dbReference type="HOGENOM" id="CLU_073002_0_0_7"/>
<dbReference type="OrthoDB" id="8772678at2"/>
<sequence>MARYVVIDIGGTNLRSAVFDSTTQELLDIGRGPVENFLNNPGVPPGQLLDKLLQQVLGHIRAHAGRHPIAGVGISFPGPVNEQGEVHSAPTLWGSTLRSVPLGERLQRELDVPVAVMNDISAAAFRYQSWFNEDFGVITISSGIGNKVFAGGRLLLNHQGLGGELGHHKVVEGDNALPCDCGGHGHLGAVASGRGTERLARLWARREPTRFRDSALWRLTNGDAERIDTHAVVSSLQEGDALAGDVLAFGQAHLASCLAMLYNAIGVKRFVLIGGFCMALGERYLTGMQAQLARCDLFGLSETERQAMVRLGQNDDDHSLYGLGAYFLQSPQAGSRAA</sequence>
<evidence type="ECO:0000313" key="3">
    <source>
        <dbReference type="EMBL" id="EAU68963.1"/>
    </source>
</evidence>
<dbReference type="InterPro" id="IPR000600">
    <property type="entry name" value="ROK"/>
</dbReference>
<dbReference type="PANTHER" id="PTHR18964">
    <property type="entry name" value="ROK (REPRESSOR, ORF, KINASE) FAMILY"/>
    <property type="match status" value="1"/>
</dbReference>
<protein>
    <submittedName>
        <fullName evidence="2">C7-cyclitol-7-kinase GacM</fullName>
    </submittedName>
    <submittedName>
        <fullName evidence="3">ValC</fullName>
    </submittedName>
</protein>
<dbReference type="InterPro" id="IPR043129">
    <property type="entry name" value="ATPase_NBD"/>
</dbReference>
<dbReference type="AlphaFoldDB" id="Q09B65"/>
<evidence type="ECO:0000313" key="5">
    <source>
        <dbReference type="Proteomes" id="UP000032702"/>
    </source>
</evidence>
<dbReference type="Pfam" id="PF00480">
    <property type="entry name" value="ROK"/>
    <property type="match status" value="1"/>
</dbReference>
<name>Q09B65_STIAD</name>
<dbReference type="KEGG" id="sur:STAUR_1374"/>
<evidence type="ECO:0000313" key="4">
    <source>
        <dbReference type="Proteomes" id="UP000001351"/>
    </source>
</evidence>
<evidence type="ECO:0000313" key="2">
    <source>
        <dbReference type="EMBL" id="ADO69178.1"/>
    </source>
</evidence>
<keyword evidence="4" id="KW-1185">Reference proteome</keyword>
<dbReference type="eggNOG" id="COG1940">
    <property type="taxonomic scope" value="Bacteria"/>
</dbReference>
<evidence type="ECO:0000256" key="1">
    <source>
        <dbReference type="ARBA" id="ARBA00006479"/>
    </source>
</evidence>
<reference evidence="3 5" key="1">
    <citation type="submission" date="2006-04" db="EMBL/GenBank/DDBJ databases">
        <authorList>
            <person name="Nierman W.C."/>
        </authorList>
    </citation>
    <scope>NUCLEOTIDE SEQUENCE [LARGE SCALE GENOMIC DNA]</scope>
    <source>
        <strain evidence="3 5">DW4/3-1</strain>
    </source>
</reference>
<dbReference type="EMBL" id="CP002271">
    <property type="protein sequence ID" value="ADO69178.1"/>
    <property type="molecule type" value="Genomic_DNA"/>
</dbReference>
<proteinExistence type="inferred from homology"/>
<dbReference type="Gene3D" id="3.30.420.40">
    <property type="match status" value="2"/>
</dbReference>
<dbReference type="SUPFAM" id="SSF53067">
    <property type="entry name" value="Actin-like ATPase domain"/>
    <property type="match status" value="1"/>
</dbReference>
<dbReference type="Proteomes" id="UP000001351">
    <property type="component" value="Chromosome"/>
</dbReference>
<dbReference type="STRING" id="378806.STAUR_1374"/>
<organism evidence="3 5">
    <name type="scientific">Stigmatella aurantiaca (strain DW4/3-1)</name>
    <dbReference type="NCBI Taxonomy" id="378806"/>
    <lineage>
        <taxon>Bacteria</taxon>
        <taxon>Pseudomonadati</taxon>
        <taxon>Myxococcota</taxon>
        <taxon>Myxococcia</taxon>
        <taxon>Myxococcales</taxon>
        <taxon>Cystobacterineae</taxon>
        <taxon>Archangiaceae</taxon>
        <taxon>Stigmatella</taxon>
    </lineage>
</organism>
<comment type="similarity">
    <text evidence="1">Belongs to the ROK (NagC/XylR) family.</text>
</comment>
<dbReference type="Proteomes" id="UP000032702">
    <property type="component" value="Unassembled WGS sequence"/>
</dbReference>
<dbReference type="EMBL" id="AAMD01000010">
    <property type="protein sequence ID" value="EAU68963.1"/>
    <property type="molecule type" value="Genomic_DNA"/>
</dbReference>
<dbReference type="PATRIC" id="fig|378806.16.peg.8338"/>
<dbReference type="PANTHER" id="PTHR18964:SF149">
    <property type="entry name" value="BIFUNCTIONAL UDP-N-ACETYLGLUCOSAMINE 2-EPIMERASE_N-ACETYLMANNOSAMINE KINASE"/>
    <property type="match status" value="1"/>
</dbReference>
<dbReference type="RefSeq" id="WP_002611313.1">
    <property type="nucleotide sequence ID" value="NC_014623.1"/>
</dbReference>
<reference evidence="2 4" key="2">
    <citation type="journal article" date="2011" name="Mol. Biol. Evol.">
        <title>Comparative genomic analysis of fruiting body formation in Myxococcales.</title>
        <authorList>
            <person name="Huntley S."/>
            <person name="Hamann N."/>
            <person name="Wegener-Feldbrugge S."/>
            <person name="Treuner-Lange A."/>
            <person name="Kube M."/>
            <person name="Reinhardt R."/>
            <person name="Klages S."/>
            <person name="Muller R."/>
            <person name="Ronning C.M."/>
            <person name="Nierman W.C."/>
            <person name="Sogaard-Andersen L."/>
        </authorList>
    </citation>
    <scope>NUCLEOTIDE SEQUENCE [LARGE SCALE GENOMIC DNA]</scope>
    <source>
        <strain evidence="2 4">DW4/3-1</strain>
    </source>
</reference>